<accession>A0A1A9Z748</accession>
<dbReference type="AlphaFoldDB" id="A0A1A9Z748"/>
<keyword evidence="4" id="KW-1185">Reference proteome</keyword>
<feature type="compositionally biased region" description="Basic and acidic residues" evidence="1">
    <location>
        <begin position="154"/>
        <end position="171"/>
    </location>
</feature>
<sequence>MVFIPDALFSEQLQSYPELWGLEKGYICWKVLGRKLADVLTKKTGTLITVEDVRIKLKKVKRSLKRLGNSEGTRYTGMCAYVWYAHKLGLTNAVDKMTSQMFAYGELPVEVDCGEVPVKVDCGEVPVKVDCGEVPVEVDCGEIPVEVDCGDIQMDTKTEKPTEKQTEKQTEDSPFTIESPDRYISSDDYSYNVNRHINNIYDEGPTTSAGAARVKKDRRLEPTVNPEEGQEIEEVDRVVPNIKALRDVVSKLTAHDKIVQLHFAEVYTDQKSIYSRSEDRLYGCGYILNQKLTETEEYRTVLVFGVRSMLTAFNMLLSAYPLTRYRGNADLIEENLTIAEKIGLDVKAVVCDKSFQNRKAVNNSASGEYNRQSVDGSKYTVVHMYDYIHILDAFRKKMVALNRQYDAALVTKVSERNAPIWGHWRRRGASLLVTSPRNLTETVQFFTPAMPAMLKIAIKREIIGSAKEIRTYELLAALTKFNSIFHSGKISSTKWQAQKAVLAEVTKYLNTTLEADLLAGETVQTIHRFMKLMDGLLEAYPGITIQAYRVSQDLLERFFCKIEPSQRKRTRSSTQIMKLINRLIKLQIEFWGSGHFTTDDYDLIEMMDYTMEDQADEEFLPFGLDGVVFDDVVTGQVTQNEEDYIWLLTGYGIAQYIREQLRCQVCLEDLTQRNEDANDPRDDVIVAHQYLKPEFAKPEVYDAFYDACDIYKSVMLKHMVEKKIGKRLQATIVARLAFFREAGSCPKGRSHRTNLLGFIINLLLIGKNWVQEDVTNVSSF</sequence>
<evidence type="ECO:0000256" key="1">
    <source>
        <dbReference type="SAM" id="MobiDB-lite"/>
    </source>
</evidence>
<protein>
    <recommendedName>
        <fullName evidence="2">Transposable element P transposase-like RNase H domain-containing protein</fullName>
    </recommendedName>
</protein>
<dbReference type="EnsemblMetazoa" id="GPAI005931-RA">
    <property type="protein sequence ID" value="GPAI005931-PA"/>
    <property type="gene ID" value="GPAI005931"/>
</dbReference>
<evidence type="ECO:0000313" key="4">
    <source>
        <dbReference type="Proteomes" id="UP000092445"/>
    </source>
</evidence>
<reference evidence="4" key="1">
    <citation type="submission" date="2014-03" db="EMBL/GenBank/DDBJ databases">
        <authorList>
            <person name="Aksoy S."/>
            <person name="Warren W."/>
            <person name="Wilson R.K."/>
        </authorList>
    </citation>
    <scope>NUCLEOTIDE SEQUENCE [LARGE SCALE GENOMIC DNA]</scope>
    <source>
        <strain evidence="4">IAEA</strain>
    </source>
</reference>
<evidence type="ECO:0000259" key="2">
    <source>
        <dbReference type="Pfam" id="PF21787"/>
    </source>
</evidence>
<dbReference type="Pfam" id="PF21787">
    <property type="entry name" value="TNP-like_RNaseH_N"/>
    <property type="match status" value="1"/>
</dbReference>
<dbReference type="InterPro" id="IPR048365">
    <property type="entry name" value="TNP-like_RNaseH_N"/>
</dbReference>
<dbReference type="STRING" id="7398.A0A1A9Z748"/>
<dbReference type="Proteomes" id="UP000092445">
    <property type="component" value="Unassembled WGS sequence"/>
</dbReference>
<proteinExistence type="predicted"/>
<name>A0A1A9Z748_GLOPL</name>
<feature type="domain" description="Transposable element P transposase-like RNase H" evidence="2">
    <location>
        <begin position="242"/>
        <end position="362"/>
    </location>
</feature>
<reference evidence="3" key="2">
    <citation type="submission" date="2020-05" db="UniProtKB">
        <authorList>
            <consortium name="EnsemblMetazoa"/>
        </authorList>
    </citation>
    <scope>IDENTIFICATION</scope>
    <source>
        <strain evidence="3">IAEA</strain>
    </source>
</reference>
<feature type="region of interest" description="Disordered" evidence="1">
    <location>
        <begin position="153"/>
        <end position="181"/>
    </location>
</feature>
<organism evidence="3 4">
    <name type="scientific">Glossina pallidipes</name>
    <name type="common">Tsetse fly</name>
    <dbReference type="NCBI Taxonomy" id="7398"/>
    <lineage>
        <taxon>Eukaryota</taxon>
        <taxon>Metazoa</taxon>
        <taxon>Ecdysozoa</taxon>
        <taxon>Arthropoda</taxon>
        <taxon>Hexapoda</taxon>
        <taxon>Insecta</taxon>
        <taxon>Pterygota</taxon>
        <taxon>Neoptera</taxon>
        <taxon>Endopterygota</taxon>
        <taxon>Diptera</taxon>
        <taxon>Brachycera</taxon>
        <taxon>Muscomorpha</taxon>
        <taxon>Hippoboscoidea</taxon>
        <taxon>Glossinidae</taxon>
        <taxon>Glossina</taxon>
    </lineage>
</organism>
<dbReference type="VEuPathDB" id="VectorBase:GPAI005931"/>
<evidence type="ECO:0000313" key="3">
    <source>
        <dbReference type="EnsemblMetazoa" id="GPAI005931-PA"/>
    </source>
</evidence>